<proteinExistence type="predicted"/>
<comment type="caution">
    <text evidence="1">The sequence shown here is derived from an EMBL/GenBank/DDBJ whole genome shotgun (WGS) entry which is preliminary data.</text>
</comment>
<name>A0A9D4DH49_DREPO</name>
<reference evidence="1" key="2">
    <citation type="submission" date="2020-11" db="EMBL/GenBank/DDBJ databases">
        <authorList>
            <person name="McCartney M.A."/>
            <person name="Auch B."/>
            <person name="Kono T."/>
            <person name="Mallez S."/>
            <person name="Becker A."/>
            <person name="Gohl D.M."/>
            <person name="Silverstein K.A.T."/>
            <person name="Koren S."/>
            <person name="Bechman K.B."/>
            <person name="Herman A."/>
            <person name="Abrahante J.E."/>
            <person name="Garbe J."/>
        </authorList>
    </citation>
    <scope>NUCLEOTIDE SEQUENCE</scope>
    <source>
        <strain evidence="1">Duluth1</strain>
        <tissue evidence="1">Whole animal</tissue>
    </source>
</reference>
<evidence type="ECO:0000313" key="2">
    <source>
        <dbReference type="Proteomes" id="UP000828390"/>
    </source>
</evidence>
<protein>
    <submittedName>
        <fullName evidence="1">Uncharacterized protein</fullName>
    </submittedName>
</protein>
<keyword evidence="2" id="KW-1185">Reference proteome</keyword>
<reference evidence="1" key="1">
    <citation type="journal article" date="2019" name="bioRxiv">
        <title>The Genome of the Zebra Mussel, Dreissena polymorpha: A Resource for Invasive Species Research.</title>
        <authorList>
            <person name="McCartney M.A."/>
            <person name="Auch B."/>
            <person name="Kono T."/>
            <person name="Mallez S."/>
            <person name="Zhang Y."/>
            <person name="Obille A."/>
            <person name="Becker A."/>
            <person name="Abrahante J.E."/>
            <person name="Garbe J."/>
            <person name="Badalamenti J.P."/>
            <person name="Herman A."/>
            <person name="Mangelson H."/>
            <person name="Liachko I."/>
            <person name="Sullivan S."/>
            <person name="Sone E.D."/>
            <person name="Koren S."/>
            <person name="Silverstein K.A.T."/>
            <person name="Beckman K.B."/>
            <person name="Gohl D.M."/>
        </authorList>
    </citation>
    <scope>NUCLEOTIDE SEQUENCE</scope>
    <source>
        <strain evidence="1">Duluth1</strain>
        <tissue evidence="1">Whole animal</tissue>
    </source>
</reference>
<dbReference type="EMBL" id="JAIWYP010000010">
    <property type="protein sequence ID" value="KAH3748833.1"/>
    <property type="molecule type" value="Genomic_DNA"/>
</dbReference>
<dbReference type="AlphaFoldDB" id="A0A9D4DH49"/>
<dbReference type="Proteomes" id="UP000828390">
    <property type="component" value="Unassembled WGS sequence"/>
</dbReference>
<evidence type="ECO:0000313" key="1">
    <source>
        <dbReference type="EMBL" id="KAH3748833.1"/>
    </source>
</evidence>
<organism evidence="1 2">
    <name type="scientific">Dreissena polymorpha</name>
    <name type="common">Zebra mussel</name>
    <name type="synonym">Mytilus polymorpha</name>
    <dbReference type="NCBI Taxonomy" id="45954"/>
    <lineage>
        <taxon>Eukaryota</taxon>
        <taxon>Metazoa</taxon>
        <taxon>Spiralia</taxon>
        <taxon>Lophotrochozoa</taxon>
        <taxon>Mollusca</taxon>
        <taxon>Bivalvia</taxon>
        <taxon>Autobranchia</taxon>
        <taxon>Heteroconchia</taxon>
        <taxon>Euheterodonta</taxon>
        <taxon>Imparidentia</taxon>
        <taxon>Neoheterodontei</taxon>
        <taxon>Myida</taxon>
        <taxon>Dreissenoidea</taxon>
        <taxon>Dreissenidae</taxon>
        <taxon>Dreissena</taxon>
    </lineage>
</organism>
<sequence>MKCDFYSFDPARPCFELNRDFIGKKLLTKFHEDRTINVASRVFTNKCGRTDGRTDDGQRPVTKAHLSNGISTDNKSTIRTNRKWMPSCQTSCSKESSNMINLPPFHPLVGPNSTVCGPSMGPHVPPWMDDGVLDLPSPAAIGFWNLVK</sequence>
<accession>A0A9D4DH49</accession>
<gene>
    <name evidence="1" type="ORF">DPMN_183289</name>
</gene>